<keyword evidence="11" id="KW-1185">Reference proteome</keyword>
<feature type="binding site" evidence="7">
    <location>
        <begin position="33"/>
        <end position="38"/>
    </location>
    <ligand>
        <name>ATP</name>
        <dbReference type="ChEBI" id="CHEBI:30616"/>
    </ligand>
</feature>
<dbReference type="InterPro" id="IPR012795">
    <property type="entry name" value="tRNA_Ile_lys_synt_N"/>
</dbReference>
<name>A0A543NMW7_9ACTN</name>
<feature type="domain" description="tRNA(Ile)-lysidine synthase substrate-binding" evidence="9">
    <location>
        <begin position="255"/>
        <end position="314"/>
    </location>
</feature>
<evidence type="ECO:0000313" key="11">
    <source>
        <dbReference type="Proteomes" id="UP000317422"/>
    </source>
</evidence>
<feature type="domain" description="tRNA(Ile)-lysidine/2-thiocytidine synthase N-terminal" evidence="8">
    <location>
        <begin position="28"/>
        <end position="202"/>
    </location>
</feature>
<evidence type="ECO:0000313" key="10">
    <source>
        <dbReference type="EMBL" id="TQN33175.1"/>
    </source>
</evidence>
<dbReference type="CDD" id="cd01992">
    <property type="entry name" value="TilS_N"/>
    <property type="match status" value="1"/>
</dbReference>
<gene>
    <name evidence="7" type="primary">tilS</name>
    <name evidence="10" type="ORF">FHX37_3175</name>
</gene>
<keyword evidence="1 7" id="KW-0963">Cytoplasm</keyword>
<keyword evidence="2 7" id="KW-0436">Ligase</keyword>
<dbReference type="Proteomes" id="UP000317422">
    <property type="component" value="Unassembled WGS sequence"/>
</dbReference>
<evidence type="ECO:0000256" key="2">
    <source>
        <dbReference type="ARBA" id="ARBA00022598"/>
    </source>
</evidence>
<evidence type="ECO:0000256" key="3">
    <source>
        <dbReference type="ARBA" id="ARBA00022694"/>
    </source>
</evidence>
<evidence type="ECO:0000256" key="6">
    <source>
        <dbReference type="ARBA" id="ARBA00048539"/>
    </source>
</evidence>
<comment type="similarity">
    <text evidence="7">Belongs to the tRNA(Ile)-lysidine synthase family.</text>
</comment>
<dbReference type="PANTHER" id="PTHR43033:SF1">
    <property type="entry name" value="TRNA(ILE)-LYSIDINE SYNTHASE-RELATED"/>
    <property type="match status" value="1"/>
</dbReference>
<dbReference type="RefSeq" id="WP_141924574.1">
    <property type="nucleotide sequence ID" value="NZ_VFQC01000001.1"/>
</dbReference>
<evidence type="ECO:0000259" key="9">
    <source>
        <dbReference type="Pfam" id="PF09179"/>
    </source>
</evidence>
<dbReference type="InterPro" id="IPR012094">
    <property type="entry name" value="tRNA_Ile_lys_synt"/>
</dbReference>
<dbReference type="InterPro" id="IPR014729">
    <property type="entry name" value="Rossmann-like_a/b/a_fold"/>
</dbReference>
<protein>
    <recommendedName>
        <fullName evidence="7">tRNA(Ile)-lysidine synthase</fullName>
        <ecNumber evidence="7">6.3.4.19</ecNumber>
    </recommendedName>
    <alternativeName>
        <fullName evidence="7">tRNA(Ile)-2-lysyl-cytidine synthase</fullName>
    </alternativeName>
    <alternativeName>
        <fullName evidence="7">tRNA(Ile)-lysidine synthetase</fullName>
    </alternativeName>
</protein>
<comment type="domain">
    <text evidence="7">The N-terminal region contains the highly conserved SGGXDS motif, predicted to be a P-loop motif involved in ATP binding.</text>
</comment>
<dbReference type="Gene3D" id="3.40.50.620">
    <property type="entry name" value="HUPs"/>
    <property type="match status" value="1"/>
</dbReference>
<reference evidence="10 11" key="1">
    <citation type="submission" date="2019-06" db="EMBL/GenBank/DDBJ databases">
        <title>Sequencing the genomes of 1000 actinobacteria strains.</title>
        <authorList>
            <person name="Klenk H.-P."/>
        </authorList>
    </citation>
    <scope>NUCLEOTIDE SEQUENCE [LARGE SCALE GENOMIC DNA]</scope>
    <source>
        <strain evidence="10 11">DSM 45015</strain>
    </source>
</reference>
<dbReference type="NCBIfam" id="TIGR02432">
    <property type="entry name" value="lysidine_TilS_N"/>
    <property type="match status" value="1"/>
</dbReference>
<organism evidence="10 11">
    <name type="scientific">Haloactinospora alba</name>
    <dbReference type="NCBI Taxonomy" id="405555"/>
    <lineage>
        <taxon>Bacteria</taxon>
        <taxon>Bacillati</taxon>
        <taxon>Actinomycetota</taxon>
        <taxon>Actinomycetes</taxon>
        <taxon>Streptosporangiales</taxon>
        <taxon>Nocardiopsidaceae</taxon>
        <taxon>Haloactinospora</taxon>
    </lineage>
</organism>
<keyword evidence="5 7" id="KW-0067">ATP-binding</keyword>
<dbReference type="AlphaFoldDB" id="A0A543NMW7"/>
<evidence type="ECO:0000259" key="8">
    <source>
        <dbReference type="Pfam" id="PF01171"/>
    </source>
</evidence>
<dbReference type="SUPFAM" id="SSF82829">
    <property type="entry name" value="MesJ substrate recognition domain-like"/>
    <property type="match status" value="1"/>
</dbReference>
<dbReference type="GO" id="GO:0032267">
    <property type="term" value="F:tRNA(Ile)-lysidine synthase activity"/>
    <property type="evidence" value="ECO:0007669"/>
    <property type="project" value="UniProtKB-EC"/>
</dbReference>
<dbReference type="PANTHER" id="PTHR43033">
    <property type="entry name" value="TRNA(ILE)-LYSIDINE SYNTHASE-RELATED"/>
    <property type="match status" value="1"/>
</dbReference>
<evidence type="ECO:0000256" key="5">
    <source>
        <dbReference type="ARBA" id="ARBA00022840"/>
    </source>
</evidence>
<dbReference type="Pfam" id="PF09179">
    <property type="entry name" value="TilS"/>
    <property type="match status" value="1"/>
</dbReference>
<comment type="subcellular location">
    <subcellularLocation>
        <location evidence="7">Cytoplasm</location>
    </subcellularLocation>
</comment>
<evidence type="ECO:0000256" key="1">
    <source>
        <dbReference type="ARBA" id="ARBA00022490"/>
    </source>
</evidence>
<dbReference type="SUPFAM" id="SSF52402">
    <property type="entry name" value="Adenine nucleotide alpha hydrolases-like"/>
    <property type="match status" value="1"/>
</dbReference>
<keyword evidence="4 7" id="KW-0547">Nucleotide-binding</keyword>
<dbReference type="GO" id="GO:0006400">
    <property type="term" value="P:tRNA modification"/>
    <property type="evidence" value="ECO:0007669"/>
    <property type="project" value="UniProtKB-UniRule"/>
</dbReference>
<dbReference type="InterPro" id="IPR011063">
    <property type="entry name" value="TilS/TtcA_N"/>
</dbReference>
<dbReference type="GO" id="GO:0005524">
    <property type="term" value="F:ATP binding"/>
    <property type="evidence" value="ECO:0007669"/>
    <property type="project" value="UniProtKB-UniRule"/>
</dbReference>
<dbReference type="EC" id="6.3.4.19" evidence="7"/>
<dbReference type="Pfam" id="PF01171">
    <property type="entry name" value="ATP_bind_3"/>
    <property type="match status" value="1"/>
</dbReference>
<dbReference type="Gene3D" id="1.20.59.20">
    <property type="match status" value="1"/>
</dbReference>
<comment type="caution">
    <text evidence="10">The sequence shown here is derived from an EMBL/GenBank/DDBJ whole genome shotgun (WGS) entry which is preliminary data.</text>
</comment>
<keyword evidence="3 7" id="KW-0819">tRNA processing</keyword>
<dbReference type="OrthoDB" id="5244702at2"/>
<proteinExistence type="inferred from homology"/>
<accession>A0A543NMW7</accession>
<comment type="function">
    <text evidence="7">Ligates lysine onto the cytidine present at position 34 of the AUA codon-specific tRNA(Ile) that contains the anticodon CAU, in an ATP-dependent manner. Cytidine is converted to lysidine, thus changing the amino acid specificity of the tRNA from methionine to isoleucine.</text>
</comment>
<comment type="catalytic activity">
    <reaction evidence="6 7">
        <text>cytidine(34) in tRNA(Ile2) + L-lysine + ATP = lysidine(34) in tRNA(Ile2) + AMP + diphosphate + H(+)</text>
        <dbReference type="Rhea" id="RHEA:43744"/>
        <dbReference type="Rhea" id="RHEA-COMP:10625"/>
        <dbReference type="Rhea" id="RHEA-COMP:10670"/>
        <dbReference type="ChEBI" id="CHEBI:15378"/>
        <dbReference type="ChEBI" id="CHEBI:30616"/>
        <dbReference type="ChEBI" id="CHEBI:32551"/>
        <dbReference type="ChEBI" id="CHEBI:33019"/>
        <dbReference type="ChEBI" id="CHEBI:82748"/>
        <dbReference type="ChEBI" id="CHEBI:83665"/>
        <dbReference type="ChEBI" id="CHEBI:456215"/>
        <dbReference type="EC" id="6.3.4.19"/>
    </reaction>
</comment>
<dbReference type="InterPro" id="IPR015262">
    <property type="entry name" value="tRNA_Ile_lys_synt_subst-bd"/>
</dbReference>
<sequence>MTGPPPDIAAARLAVRRALSDLAPGDLVLVACSGGPDSLALTAAAAFAAPRLGLRAGGVTVDHGLQEGSADRAAWVAAEMASLGLEPVESRTVAVDGGGGPEGAARSARYAALDAAAEACTAAAVLLGHTRDDQAETVLLGLARGSGARSLSGMPAVTGRYRRPFLGLDRRVVRSACDMMGLDAWQDPHNADPAYTRSRVRHDALPSLEAALGPGITPSLARTADLLRDDADALDLWAEEVRSRAGTEHEGQPALDVTELGGVPRAVRTRVLRRTALESGCPAGELTARHVAELERLVSAWRGQKHIPLPGGVRGWRTGKRIVLASGAASGRDAGE</sequence>
<dbReference type="EMBL" id="VFQC01000001">
    <property type="protein sequence ID" value="TQN33175.1"/>
    <property type="molecule type" value="Genomic_DNA"/>
</dbReference>
<dbReference type="HAMAP" id="MF_01161">
    <property type="entry name" value="tRNA_Ile_lys_synt"/>
    <property type="match status" value="1"/>
</dbReference>
<evidence type="ECO:0000256" key="4">
    <source>
        <dbReference type="ARBA" id="ARBA00022741"/>
    </source>
</evidence>
<evidence type="ECO:0000256" key="7">
    <source>
        <dbReference type="HAMAP-Rule" id="MF_01161"/>
    </source>
</evidence>
<dbReference type="GO" id="GO:0005737">
    <property type="term" value="C:cytoplasm"/>
    <property type="evidence" value="ECO:0007669"/>
    <property type="project" value="UniProtKB-SubCell"/>
</dbReference>